<feature type="region of interest" description="Disordered" evidence="3">
    <location>
        <begin position="111"/>
        <end position="137"/>
    </location>
</feature>
<protein>
    <recommendedName>
        <fullName evidence="4">PROP1-like PPR domain-containing protein</fullName>
    </recommendedName>
</protein>
<dbReference type="InterPro" id="IPR002885">
    <property type="entry name" value="PPR_rpt"/>
</dbReference>
<feature type="compositionally biased region" description="Low complexity" evidence="3">
    <location>
        <begin position="61"/>
        <end position="86"/>
    </location>
</feature>
<comment type="caution">
    <text evidence="5">The sequence shown here is derived from an EMBL/GenBank/DDBJ whole genome shotgun (WGS) entry which is preliminary data.</text>
</comment>
<feature type="domain" description="PROP1-like PPR" evidence="4">
    <location>
        <begin position="1029"/>
        <end position="1160"/>
    </location>
</feature>
<name>A0A433Q516_9FUNG</name>
<feature type="repeat" description="PPR" evidence="2">
    <location>
        <begin position="904"/>
        <end position="934"/>
    </location>
</feature>
<feature type="repeat" description="PPR" evidence="2">
    <location>
        <begin position="390"/>
        <end position="424"/>
    </location>
</feature>
<dbReference type="EMBL" id="RBNJ01014684">
    <property type="protein sequence ID" value="RUS24871.1"/>
    <property type="molecule type" value="Genomic_DNA"/>
</dbReference>
<dbReference type="PANTHER" id="PTHR47939:SF1">
    <property type="entry name" value="OS04G0684500 PROTEIN"/>
    <property type="match status" value="1"/>
</dbReference>
<dbReference type="PROSITE" id="PS51375">
    <property type="entry name" value="PPR"/>
    <property type="match status" value="5"/>
</dbReference>
<dbReference type="Pfam" id="PF17177">
    <property type="entry name" value="PPR_long"/>
    <property type="match status" value="1"/>
</dbReference>
<dbReference type="Gene3D" id="1.25.40.10">
    <property type="entry name" value="Tetratricopeptide repeat domain"/>
    <property type="match status" value="7"/>
</dbReference>
<dbReference type="AlphaFoldDB" id="A0A433Q516"/>
<proteinExistence type="predicted"/>
<dbReference type="Proteomes" id="UP000274822">
    <property type="component" value="Unassembled WGS sequence"/>
</dbReference>
<evidence type="ECO:0000256" key="1">
    <source>
        <dbReference type="ARBA" id="ARBA00022737"/>
    </source>
</evidence>
<accession>A0A433Q516</accession>
<evidence type="ECO:0000256" key="2">
    <source>
        <dbReference type="PROSITE-ProRule" id="PRU00708"/>
    </source>
</evidence>
<evidence type="ECO:0000313" key="5">
    <source>
        <dbReference type="EMBL" id="RUS24871.1"/>
    </source>
</evidence>
<dbReference type="Pfam" id="PF13041">
    <property type="entry name" value="PPR_2"/>
    <property type="match status" value="2"/>
</dbReference>
<dbReference type="Pfam" id="PF08579">
    <property type="entry name" value="RPM2"/>
    <property type="match status" value="1"/>
</dbReference>
<evidence type="ECO:0000313" key="6">
    <source>
        <dbReference type="Proteomes" id="UP000274822"/>
    </source>
</evidence>
<dbReference type="InterPro" id="IPR033443">
    <property type="entry name" value="PROP1-like_PPR_dom"/>
</dbReference>
<dbReference type="NCBIfam" id="TIGR00756">
    <property type="entry name" value="PPR"/>
    <property type="match status" value="4"/>
</dbReference>
<gene>
    <name evidence="5" type="ORF">BC938DRAFT_472967</name>
</gene>
<feature type="region of interest" description="Disordered" evidence="3">
    <location>
        <begin position="57"/>
        <end position="86"/>
    </location>
</feature>
<dbReference type="Pfam" id="PF13812">
    <property type="entry name" value="PPR_3"/>
    <property type="match status" value="1"/>
</dbReference>
<dbReference type="Pfam" id="PF01535">
    <property type="entry name" value="PPR"/>
    <property type="match status" value="1"/>
</dbReference>
<dbReference type="InterPro" id="IPR013888">
    <property type="entry name" value="RNase_P_Rpm2_mt"/>
</dbReference>
<dbReference type="InterPro" id="IPR011990">
    <property type="entry name" value="TPR-like_helical_dom_sf"/>
</dbReference>
<organism evidence="5 6">
    <name type="scientific">Jimgerdemannia flammicorona</name>
    <dbReference type="NCBI Taxonomy" id="994334"/>
    <lineage>
        <taxon>Eukaryota</taxon>
        <taxon>Fungi</taxon>
        <taxon>Fungi incertae sedis</taxon>
        <taxon>Mucoromycota</taxon>
        <taxon>Mucoromycotina</taxon>
        <taxon>Endogonomycetes</taxon>
        <taxon>Endogonales</taxon>
        <taxon>Endogonaceae</taxon>
        <taxon>Jimgerdemannia</taxon>
    </lineage>
</organism>
<dbReference type="PANTHER" id="PTHR47939">
    <property type="entry name" value="MEMBRANE-ASSOCIATED SALT-INDUCIBLE PROTEIN-LIKE"/>
    <property type="match status" value="1"/>
</dbReference>
<keyword evidence="6" id="KW-1185">Reference proteome</keyword>
<feature type="repeat" description="PPR" evidence="2">
    <location>
        <begin position="1129"/>
        <end position="1163"/>
    </location>
</feature>
<dbReference type="InterPro" id="IPR050667">
    <property type="entry name" value="PPR-containing_protein"/>
</dbReference>
<evidence type="ECO:0000259" key="4">
    <source>
        <dbReference type="Pfam" id="PF17177"/>
    </source>
</evidence>
<feature type="repeat" description="PPR" evidence="2">
    <location>
        <begin position="869"/>
        <end position="903"/>
    </location>
</feature>
<dbReference type="SUPFAM" id="SSF48452">
    <property type="entry name" value="TPR-like"/>
    <property type="match status" value="1"/>
</dbReference>
<feature type="repeat" description="PPR" evidence="2">
    <location>
        <begin position="354"/>
        <end position="389"/>
    </location>
</feature>
<evidence type="ECO:0000256" key="3">
    <source>
        <dbReference type="SAM" id="MobiDB-lite"/>
    </source>
</evidence>
<sequence>MSVKSSSAILHNVARQGLITKQFVPTPSAKSSALATYLSSRHTTITKVSYSSTRASATLGQGRQNQNSNDSNNSAQQTPLLQLQQPWPNSRILKKLGGGVRFNSSTALQAAVEPKPDGDQPSSATNKKPTAEAANEKTREFNNIILNQKRSYDLRGVVSTFESMKQQGVVPSQHTYNLVLDAYASLRKDGTPLVNLLHVYDEMIQAEVQPNVFTYTILIVALCRRDAEVLKTVSMLKYRSAREGHDIEDLTSLENENNLQVAMSLFSKAVENPRTRYFELEVYNHLLRTLSHYGNTSDGLFVFDHLDRSPNVQPNAATFSALITLYGRAGDMLSSLECFKEFRNLRKQLIEQDITFVYNSLVDAYIKCDDFPAAMDVVSKIMPEDGINPNIYAYNTIVRDLCQRGDTDGAMDILMKLRNDSTLPNPDASTYGAILHMLYQNSELDKATTTYETMITSPTDLSRGYGTIAGYAYLCLAHGKVNCVFDIVEDMRSHGLAPDATLMEKFVSVYLEAGDTEHAVDALRVVVGAVAHRSPIREGNSAIDVAAKLVKKCAEVRDLKRGLLTVQVMMQHYVRLPADVRGPLLKVYGEARADTGKWEEIKGRLTGRDFVTLFDVAFVADGTPVMFRETVVGLLRDMKELGLKPTGTMYAKVSRRLTKYGDEEGGKTWKEEFESLITTELVETTSSAPKALQMPEVLQTTLGFPKTTPEVPMIMPQSEIASQEMLRAALDGNFAETFNIFNQRILACNLIPTPEVMRDVIAYVGKQGQMELAVLLMERSLELYKHLGSRGREQRARYLALNSVLIAYAQQGDMVKAKHYYQKIKDMGLHPDGNAYASLLLGTARDATDEYHDAMTIYDEARANNVRPTTFFYNVLISRLAKARKLDAALRLFDEMKPANVLPNPITYSAIISACLRAGNVDAATHAFNDMTASPSYQPRVVPFNAMMQFHARQKPDRAKVLTYYDKLRTSGCQPSVHTYRLLMEAHACIEPYDMPTAHALLTEMKQRDDIQPAPCHYATLVHSYGCLQKDVASALAVVKEMKNAGVCADDTVYQALLDIHITDGGLAGLTEAEKVYAQMEKEGVKSTPYIENLFIRGFGDARDIVRAERVFEKMTDEKGEATGKVLREPSTYEAMVKAYLANGQVEKAREIVKRMEGREFPEKVVSSVEELVKGGAGPKATV</sequence>
<reference evidence="5 6" key="1">
    <citation type="journal article" date="2018" name="New Phytol.">
        <title>Phylogenomics of Endogonaceae and evolution of mycorrhizas within Mucoromycota.</title>
        <authorList>
            <person name="Chang Y."/>
            <person name="Desiro A."/>
            <person name="Na H."/>
            <person name="Sandor L."/>
            <person name="Lipzen A."/>
            <person name="Clum A."/>
            <person name="Barry K."/>
            <person name="Grigoriev I.V."/>
            <person name="Martin F.M."/>
            <person name="Stajich J.E."/>
            <person name="Smith M.E."/>
            <person name="Bonito G."/>
            <person name="Spatafora J.W."/>
        </authorList>
    </citation>
    <scope>NUCLEOTIDE SEQUENCE [LARGE SCALE GENOMIC DNA]</scope>
    <source>
        <strain evidence="5 6">AD002</strain>
    </source>
</reference>
<keyword evidence="1" id="KW-0677">Repeat</keyword>